<dbReference type="EMBL" id="SAUN01000001">
    <property type="protein sequence ID" value="RVX45580.1"/>
    <property type="molecule type" value="Genomic_DNA"/>
</dbReference>
<sequence>MKIGKLSDWLLSKVVPEHSAQAACPCWYEGNSCLVRKCCTWGASCGTGESCGPWHCNCC</sequence>
<name>A0A438MI52_9ACTN</name>
<reference evidence="1 2" key="1">
    <citation type="submission" date="2019-01" db="EMBL/GenBank/DDBJ databases">
        <title>Sequencing the genomes of 1000 actinobacteria strains.</title>
        <authorList>
            <person name="Klenk H.-P."/>
        </authorList>
    </citation>
    <scope>NUCLEOTIDE SEQUENCE [LARGE SCALE GENOMIC DNA]</scope>
    <source>
        <strain evidence="1 2">DSM 43925</strain>
    </source>
</reference>
<comment type="caution">
    <text evidence="1">The sequence shown here is derived from an EMBL/GenBank/DDBJ whole genome shotgun (WGS) entry which is preliminary data.</text>
</comment>
<proteinExistence type="predicted"/>
<protein>
    <submittedName>
        <fullName evidence="1">Uncharacterized protein</fullName>
    </submittedName>
</protein>
<keyword evidence="2" id="KW-1185">Reference proteome</keyword>
<gene>
    <name evidence="1" type="ORF">EDD27_8391</name>
</gene>
<accession>A0A438MI52</accession>
<dbReference type="AlphaFoldDB" id="A0A438MI52"/>
<dbReference type="Proteomes" id="UP000284824">
    <property type="component" value="Unassembled WGS sequence"/>
</dbReference>
<organism evidence="1 2">
    <name type="scientific">Nonomuraea polychroma</name>
    <dbReference type="NCBI Taxonomy" id="46176"/>
    <lineage>
        <taxon>Bacteria</taxon>
        <taxon>Bacillati</taxon>
        <taxon>Actinomycetota</taxon>
        <taxon>Actinomycetes</taxon>
        <taxon>Streptosporangiales</taxon>
        <taxon>Streptosporangiaceae</taxon>
        <taxon>Nonomuraea</taxon>
    </lineage>
</organism>
<evidence type="ECO:0000313" key="2">
    <source>
        <dbReference type="Proteomes" id="UP000284824"/>
    </source>
</evidence>
<evidence type="ECO:0000313" key="1">
    <source>
        <dbReference type="EMBL" id="RVX45580.1"/>
    </source>
</evidence>